<dbReference type="Pfam" id="PF03732">
    <property type="entry name" value="Retrotrans_gag"/>
    <property type="match status" value="1"/>
</dbReference>
<evidence type="ECO:0000313" key="3">
    <source>
        <dbReference type="Proteomes" id="UP000054538"/>
    </source>
</evidence>
<feature type="domain" description="Retrotransposon gag" evidence="1">
    <location>
        <begin position="74"/>
        <end position="148"/>
    </location>
</feature>
<sequence length="164" mass="18524">MPSSSVAAKSTPSSSFSKIAMAGSDNIDPRPTNVKIPKPQVFTDWLQHVQMYFSFYSNCTEKERILITLSLMNQGYANTWSSAYYRKEEAKSGTKIDWDEFICALKELFSPINKTGLAHTHLRELKQGNTLTDQFVTMFEQLMVEAGYGSVRNDSWTLTISLTS</sequence>
<name>A0A0D0D8C7_9AGAM</name>
<dbReference type="AlphaFoldDB" id="A0A0D0D8C7"/>
<evidence type="ECO:0000259" key="1">
    <source>
        <dbReference type="Pfam" id="PF03732"/>
    </source>
</evidence>
<keyword evidence="3" id="KW-1185">Reference proteome</keyword>
<protein>
    <submittedName>
        <fullName evidence="2">Unplaced genomic scaffold scaffold_380, whole genome shotgun sequence</fullName>
    </submittedName>
</protein>
<dbReference type="InParanoid" id="A0A0D0D8C7"/>
<accession>A0A0D0D8C7</accession>
<dbReference type="Proteomes" id="UP000054538">
    <property type="component" value="Unassembled WGS sequence"/>
</dbReference>
<proteinExistence type="predicted"/>
<organism evidence="2 3">
    <name type="scientific">Paxillus rubicundulus Ve08.2h10</name>
    <dbReference type="NCBI Taxonomy" id="930991"/>
    <lineage>
        <taxon>Eukaryota</taxon>
        <taxon>Fungi</taxon>
        <taxon>Dikarya</taxon>
        <taxon>Basidiomycota</taxon>
        <taxon>Agaricomycotina</taxon>
        <taxon>Agaricomycetes</taxon>
        <taxon>Agaricomycetidae</taxon>
        <taxon>Boletales</taxon>
        <taxon>Paxilineae</taxon>
        <taxon>Paxillaceae</taxon>
        <taxon>Paxillus</taxon>
    </lineage>
</organism>
<dbReference type="EMBL" id="KN825202">
    <property type="protein sequence ID" value="KIK93232.1"/>
    <property type="molecule type" value="Genomic_DNA"/>
</dbReference>
<dbReference type="OrthoDB" id="2645169at2759"/>
<reference evidence="2 3" key="1">
    <citation type="submission" date="2014-04" db="EMBL/GenBank/DDBJ databases">
        <authorList>
            <consortium name="DOE Joint Genome Institute"/>
            <person name="Kuo A."/>
            <person name="Kohler A."/>
            <person name="Jargeat P."/>
            <person name="Nagy L.G."/>
            <person name="Floudas D."/>
            <person name="Copeland A."/>
            <person name="Barry K.W."/>
            <person name="Cichocki N."/>
            <person name="Veneault-Fourrey C."/>
            <person name="LaButti K."/>
            <person name="Lindquist E.A."/>
            <person name="Lipzen A."/>
            <person name="Lundell T."/>
            <person name="Morin E."/>
            <person name="Murat C."/>
            <person name="Sun H."/>
            <person name="Tunlid A."/>
            <person name="Henrissat B."/>
            <person name="Grigoriev I.V."/>
            <person name="Hibbett D.S."/>
            <person name="Martin F."/>
            <person name="Nordberg H.P."/>
            <person name="Cantor M.N."/>
            <person name="Hua S.X."/>
        </authorList>
    </citation>
    <scope>NUCLEOTIDE SEQUENCE [LARGE SCALE GENOMIC DNA]</scope>
    <source>
        <strain evidence="2 3">Ve08.2h10</strain>
    </source>
</reference>
<dbReference type="HOGENOM" id="CLU_137506_0_0_1"/>
<dbReference type="InterPro" id="IPR005162">
    <property type="entry name" value="Retrotrans_gag_dom"/>
</dbReference>
<evidence type="ECO:0000313" key="2">
    <source>
        <dbReference type="EMBL" id="KIK93232.1"/>
    </source>
</evidence>
<reference evidence="3" key="2">
    <citation type="submission" date="2015-01" db="EMBL/GenBank/DDBJ databases">
        <title>Evolutionary Origins and Diversification of the Mycorrhizal Mutualists.</title>
        <authorList>
            <consortium name="DOE Joint Genome Institute"/>
            <consortium name="Mycorrhizal Genomics Consortium"/>
            <person name="Kohler A."/>
            <person name="Kuo A."/>
            <person name="Nagy L.G."/>
            <person name="Floudas D."/>
            <person name="Copeland A."/>
            <person name="Barry K.W."/>
            <person name="Cichocki N."/>
            <person name="Veneault-Fourrey C."/>
            <person name="LaButti K."/>
            <person name="Lindquist E.A."/>
            <person name="Lipzen A."/>
            <person name="Lundell T."/>
            <person name="Morin E."/>
            <person name="Murat C."/>
            <person name="Riley R."/>
            <person name="Ohm R."/>
            <person name="Sun H."/>
            <person name="Tunlid A."/>
            <person name="Henrissat B."/>
            <person name="Grigoriev I.V."/>
            <person name="Hibbett D.S."/>
            <person name="Martin F."/>
        </authorList>
    </citation>
    <scope>NUCLEOTIDE SEQUENCE [LARGE SCALE GENOMIC DNA]</scope>
    <source>
        <strain evidence="3">Ve08.2h10</strain>
    </source>
</reference>
<gene>
    <name evidence="2" type="ORF">PAXRUDRAFT_789100</name>
</gene>